<dbReference type="Proteomes" id="UP000004947">
    <property type="component" value="Unassembled WGS sequence"/>
</dbReference>
<reference evidence="1 2" key="1">
    <citation type="journal article" date="2010" name="J. Bacteriol.">
        <title>Genome sequence of Lentisphaera araneosa HTCC2155T, the type species of the order Lentisphaerales in the phylum Lentisphaerae.</title>
        <authorList>
            <person name="Thrash J.C."/>
            <person name="Cho J.C."/>
            <person name="Vergin K.L."/>
            <person name="Morris R.M."/>
            <person name="Giovannoni S.J."/>
        </authorList>
    </citation>
    <scope>NUCLEOTIDE SEQUENCE [LARGE SCALE GENOMIC DNA]</scope>
    <source>
        <strain evidence="1 2">HTCC2155</strain>
    </source>
</reference>
<comment type="caution">
    <text evidence="1">The sequence shown here is derived from an EMBL/GenBank/DDBJ whole genome shotgun (WGS) entry which is preliminary data.</text>
</comment>
<evidence type="ECO:0008006" key="3">
    <source>
        <dbReference type="Google" id="ProtNLM"/>
    </source>
</evidence>
<accession>A6DL35</accession>
<dbReference type="InterPro" id="IPR011009">
    <property type="entry name" value="Kinase-like_dom_sf"/>
</dbReference>
<sequence>MTPLVILHEIQKLKTSGKDCSSNKFCKVLINDQFVVKTDIKLLKKRFKETHLNLKSTHKGHVGILGEALNTLIAKDLNFPGHILLGLSYHHIKCETSLLFKKLDKQPIIESIKLTHTDSEKILLKCFSFLDKSLEKKFFHGDTNLGNIFLNDDLSSGYFIDFELAMPFKCDHNTALTIQIANMRTSLLDNIISRDDFHLLAKKYMKRKHPFFRDFEPLFKLFYKVKLNKDLRKKRINIISGRELNN</sequence>
<protein>
    <recommendedName>
        <fullName evidence="3">Aminoglycoside phosphotransferase domain-containing protein</fullName>
    </recommendedName>
</protein>
<evidence type="ECO:0000313" key="2">
    <source>
        <dbReference type="Proteomes" id="UP000004947"/>
    </source>
</evidence>
<name>A6DL35_9BACT</name>
<dbReference type="SUPFAM" id="SSF56112">
    <property type="entry name" value="Protein kinase-like (PK-like)"/>
    <property type="match status" value="1"/>
</dbReference>
<proteinExistence type="predicted"/>
<dbReference type="EMBL" id="ABCK01000008">
    <property type="protein sequence ID" value="EDM27637.1"/>
    <property type="molecule type" value="Genomic_DNA"/>
</dbReference>
<dbReference type="AlphaFoldDB" id="A6DL35"/>
<gene>
    <name evidence="1" type="ORF">LNTAR_20563</name>
</gene>
<organism evidence="1 2">
    <name type="scientific">Lentisphaera araneosa HTCC2155</name>
    <dbReference type="NCBI Taxonomy" id="313628"/>
    <lineage>
        <taxon>Bacteria</taxon>
        <taxon>Pseudomonadati</taxon>
        <taxon>Lentisphaerota</taxon>
        <taxon>Lentisphaeria</taxon>
        <taxon>Lentisphaerales</taxon>
        <taxon>Lentisphaeraceae</taxon>
        <taxon>Lentisphaera</taxon>
    </lineage>
</organism>
<evidence type="ECO:0000313" key="1">
    <source>
        <dbReference type="EMBL" id="EDM27637.1"/>
    </source>
</evidence>
<dbReference type="RefSeq" id="WP_007278596.1">
    <property type="nucleotide sequence ID" value="NZ_ABCK01000008.1"/>
</dbReference>
<dbReference type="Gene3D" id="1.10.510.10">
    <property type="entry name" value="Transferase(Phosphotransferase) domain 1"/>
    <property type="match status" value="1"/>
</dbReference>
<keyword evidence="2" id="KW-1185">Reference proteome</keyword>
<dbReference type="STRING" id="313628.LNTAR_20563"/>